<protein>
    <submittedName>
        <fullName evidence="3">Transcription initiation factor TFIID subunit 12</fullName>
    </submittedName>
</protein>
<dbReference type="RefSeq" id="XP_067543723.1">
    <property type="nucleotide sequence ID" value="XM_067688535.1"/>
</dbReference>
<dbReference type="OrthoDB" id="2193432at2759"/>
<dbReference type="CDD" id="cd07981">
    <property type="entry name" value="HFD_TAF12"/>
    <property type="match status" value="1"/>
</dbReference>
<keyword evidence="3" id="KW-0648">Protein biosynthesis</keyword>
<evidence type="ECO:0000256" key="1">
    <source>
        <dbReference type="SAM" id="MobiDB-lite"/>
    </source>
</evidence>
<dbReference type="Proteomes" id="UP000185944">
    <property type="component" value="Unassembled WGS sequence"/>
</dbReference>
<dbReference type="InterPro" id="IPR003228">
    <property type="entry name" value="TFIID_TAF12_dom"/>
</dbReference>
<dbReference type="SUPFAM" id="SSF47113">
    <property type="entry name" value="Histone-fold"/>
    <property type="match status" value="1"/>
</dbReference>
<dbReference type="Pfam" id="PF03847">
    <property type="entry name" value="TFIID_20kDa"/>
    <property type="match status" value="1"/>
</dbReference>
<dbReference type="GO" id="GO:0006352">
    <property type="term" value="P:DNA-templated transcription initiation"/>
    <property type="evidence" value="ECO:0007669"/>
    <property type="project" value="InterPro"/>
</dbReference>
<dbReference type="InterPro" id="IPR009072">
    <property type="entry name" value="Histone-fold"/>
</dbReference>
<dbReference type="GO" id="GO:0005669">
    <property type="term" value="C:transcription factor TFIID complex"/>
    <property type="evidence" value="ECO:0007669"/>
    <property type="project" value="InterPro"/>
</dbReference>
<accession>A0A177EAZ8</accession>
<dbReference type="Gene3D" id="1.10.20.10">
    <property type="entry name" value="Histone, subunit A"/>
    <property type="match status" value="1"/>
</dbReference>
<name>A0A177EAZ8_9MICR</name>
<feature type="compositionally biased region" description="Basic and acidic residues" evidence="1">
    <location>
        <begin position="81"/>
        <end position="90"/>
    </location>
</feature>
<sequence>MGGEEQSLQKKIQHLQNMLGEINRYLQGASSKPPGMISRLLDEKTRITSQIRELNNMTSNKEKGARFGGGAGLPSLGSHPQKTEREKDPLFLDAPPSDPLEERIEIADLLREMGLDPRVDPEVKKVLLGGADIFIDNFIATSCSIARNKGQEDVTKEDIILAMKMERHTEMYNTTTYNKQREPDKEHARRLQMIKKDHKRTSNK</sequence>
<reference evidence="3 4" key="1">
    <citation type="submission" date="2016-02" db="EMBL/GenBank/DDBJ databases">
        <title>Discovery of a natural microsporidian pathogen with a broad tissue tropism in Caenorhabditis elegans.</title>
        <authorList>
            <person name="Luallen R.J."/>
            <person name="Reinke A.W."/>
            <person name="Tong L."/>
            <person name="Botts M.R."/>
            <person name="Felix M.-A."/>
            <person name="Troemel E.R."/>
        </authorList>
    </citation>
    <scope>NUCLEOTIDE SEQUENCE [LARGE SCALE GENOMIC DNA]</scope>
    <source>
        <strain evidence="3 4">JUm2807</strain>
    </source>
</reference>
<evidence type="ECO:0000313" key="3">
    <source>
        <dbReference type="EMBL" id="OAG28978.1"/>
    </source>
</evidence>
<organism evidence="3 4">
    <name type="scientific">Nematocida displodere</name>
    <dbReference type="NCBI Taxonomy" id="1805483"/>
    <lineage>
        <taxon>Eukaryota</taxon>
        <taxon>Fungi</taxon>
        <taxon>Fungi incertae sedis</taxon>
        <taxon>Microsporidia</taxon>
        <taxon>Nematocida</taxon>
    </lineage>
</organism>
<feature type="domain" description="Transcription initiation factor TFIID subunit 12" evidence="2">
    <location>
        <begin position="105"/>
        <end position="165"/>
    </location>
</feature>
<keyword evidence="4" id="KW-1185">Reference proteome</keyword>
<proteinExistence type="predicted"/>
<dbReference type="EMBL" id="LTDL01000042">
    <property type="protein sequence ID" value="OAG28978.1"/>
    <property type="molecule type" value="Genomic_DNA"/>
</dbReference>
<dbReference type="GO" id="GO:0003743">
    <property type="term" value="F:translation initiation factor activity"/>
    <property type="evidence" value="ECO:0007669"/>
    <property type="project" value="UniProtKB-KW"/>
</dbReference>
<dbReference type="GeneID" id="93647467"/>
<comment type="caution">
    <text evidence="3">The sequence shown here is derived from an EMBL/GenBank/DDBJ whole genome shotgun (WGS) entry which is preliminary data.</text>
</comment>
<dbReference type="VEuPathDB" id="MicrosporidiaDB:NEDG_01117"/>
<dbReference type="STRING" id="1805483.A0A177EAZ8"/>
<feature type="region of interest" description="Disordered" evidence="1">
    <location>
        <begin position="56"/>
        <end position="98"/>
    </location>
</feature>
<dbReference type="AlphaFoldDB" id="A0A177EAZ8"/>
<keyword evidence="3" id="KW-0396">Initiation factor</keyword>
<dbReference type="GO" id="GO:0046982">
    <property type="term" value="F:protein heterodimerization activity"/>
    <property type="evidence" value="ECO:0007669"/>
    <property type="project" value="InterPro"/>
</dbReference>
<evidence type="ECO:0000259" key="2">
    <source>
        <dbReference type="Pfam" id="PF03847"/>
    </source>
</evidence>
<evidence type="ECO:0000313" key="4">
    <source>
        <dbReference type="Proteomes" id="UP000185944"/>
    </source>
</evidence>
<gene>
    <name evidence="3" type="ORF">NEDG_01117</name>
</gene>